<dbReference type="Pfam" id="PF07366">
    <property type="entry name" value="SnoaL"/>
    <property type="match status" value="1"/>
</dbReference>
<feature type="compositionally biased region" description="Pro residues" evidence="1">
    <location>
        <begin position="159"/>
        <end position="170"/>
    </location>
</feature>
<comment type="caution">
    <text evidence="3">The sequence shown here is derived from an EMBL/GenBank/DDBJ whole genome shotgun (WGS) entry which is preliminary data.</text>
</comment>
<keyword evidence="4" id="KW-1185">Reference proteome</keyword>
<dbReference type="InterPro" id="IPR032710">
    <property type="entry name" value="NTF2-like_dom_sf"/>
</dbReference>
<protein>
    <recommendedName>
        <fullName evidence="5">SnoaL-like domain-containing protein</fullName>
    </recommendedName>
</protein>
<organism evidence="3 4">
    <name type="scientific">Sphingomonas glacialis</name>
    <dbReference type="NCBI Taxonomy" id="658225"/>
    <lineage>
        <taxon>Bacteria</taxon>
        <taxon>Pseudomonadati</taxon>
        <taxon>Pseudomonadota</taxon>
        <taxon>Alphaproteobacteria</taxon>
        <taxon>Sphingomonadales</taxon>
        <taxon>Sphingomonadaceae</taxon>
        <taxon>Sphingomonas</taxon>
    </lineage>
</organism>
<evidence type="ECO:0000313" key="3">
    <source>
        <dbReference type="EMBL" id="TPG54285.1"/>
    </source>
</evidence>
<evidence type="ECO:0000313" key="4">
    <source>
        <dbReference type="Proteomes" id="UP000319931"/>
    </source>
</evidence>
<dbReference type="Proteomes" id="UP000319931">
    <property type="component" value="Unassembled WGS sequence"/>
</dbReference>
<sequence length="184" mass="19488">MRQLLTSALAMIAMAVATPALAHDLPSEAANKQVVLDFYRALDDAGAAGAMSTRIKGIAERYISPDYVQHAEAFANLPGPGTPRDRLVRMFQTMPAMKLPPSKTIAVMAEGDRVMLLTAREMPPEGAGAPTLSYIFNMFRLRGGRLVEHWDVQQGGAPGGPPTMPPPGAPGPSQMPNAAAASPR</sequence>
<feature type="region of interest" description="Disordered" evidence="1">
    <location>
        <begin position="152"/>
        <end position="184"/>
    </location>
</feature>
<keyword evidence="2" id="KW-0732">Signal</keyword>
<dbReference type="SUPFAM" id="SSF54427">
    <property type="entry name" value="NTF2-like"/>
    <property type="match status" value="1"/>
</dbReference>
<dbReference type="OrthoDB" id="9812089at2"/>
<feature type="chain" id="PRO_5021236909" description="SnoaL-like domain-containing protein" evidence="2">
    <location>
        <begin position="23"/>
        <end position="184"/>
    </location>
</feature>
<dbReference type="RefSeq" id="WP_140849246.1">
    <property type="nucleotide sequence ID" value="NZ_RCZC01000002.1"/>
</dbReference>
<evidence type="ECO:0000256" key="2">
    <source>
        <dbReference type="SAM" id="SignalP"/>
    </source>
</evidence>
<dbReference type="InterPro" id="IPR009959">
    <property type="entry name" value="Cyclase_SnoaL-like"/>
</dbReference>
<accession>A0A502FXQ1</accession>
<dbReference type="EMBL" id="RCZC01000002">
    <property type="protein sequence ID" value="TPG54285.1"/>
    <property type="molecule type" value="Genomic_DNA"/>
</dbReference>
<proteinExistence type="predicted"/>
<reference evidence="3 4" key="1">
    <citation type="journal article" date="2019" name="Environ. Microbiol.">
        <title>Species interactions and distinct microbial communities in high Arctic permafrost affected cryosols are associated with the CH4 and CO2 gas fluxes.</title>
        <authorList>
            <person name="Altshuler I."/>
            <person name="Hamel J."/>
            <person name="Turney S."/>
            <person name="Magnuson E."/>
            <person name="Levesque R."/>
            <person name="Greer C."/>
            <person name="Whyte L.G."/>
        </authorList>
    </citation>
    <scope>NUCLEOTIDE SEQUENCE [LARGE SCALE GENOMIC DNA]</scope>
    <source>
        <strain evidence="3 4">E6.1</strain>
    </source>
</reference>
<dbReference type="Gene3D" id="3.10.450.50">
    <property type="match status" value="1"/>
</dbReference>
<name>A0A502FXQ1_9SPHN</name>
<dbReference type="AlphaFoldDB" id="A0A502FXQ1"/>
<evidence type="ECO:0008006" key="5">
    <source>
        <dbReference type="Google" id="ProtNLM"/>
    </source>
</evidence>
<gene>
    <name evidence="3" type="ORF">EAH76_06275</name>
</gene>
<evidence type="ECO:0000256" key="1">
    <source>
        <dbReference type="SAM" id="MobiDB-lite"/>
    </source>
</evidence>
<feature type="signal peptide" evidence="2">
    <location>
        <begin position="1"/>
        <end position="22"/>
    </location>
</feature>
<dbReference type="GO" id="GO:0030638">
    <property type="term" value="P:polyketide metabolic process"/>
    <property type="evidence" value="ECO:0007669"/>
    <property type="project" value="InterPro"/>
</dbReference>